<organism evidence="1 2">
    <name type="scientific">Nonomuraea typhae</name>
    <dbReference type="NCBI Taxonomy" id="2603600"/>
    <lineage>
        <taxon>Bacteria</taxon>
        <taxon>Bacillati</taxon>
        <taxon>Actinomycetota</taxon>
        <taxon>Actinomycetes</taxon>
        <taxon>Streptosporangiales</taxon>
        <taxon>Streptosporangiaceae</taxon>
        <taxon>Nonomuraea</taxon>
    </lineage>
</organism>
<reference evidence="1 2" key="1">
    <citation type="submission" date="2024-10" db="EMBL/GenBank/DDBJ databases">
        <title>The Natural Products Discovery Center: Release of the First 8490 Sequenced Strains for Exploring Actinobacteria Biosynthetic Diversity.</title>
        <authorList>
            <person name="Kalkreuter E."/>
            <person name="Kautsar S.A."/>
            <person name="Yang D."/>
            <person name="Bader C.D."/>
            <person name="Teijaro C.N."/>
            <person name="Fluegel L."/>
            <person name="Davis C.M."/>
            <person name="Simpson J.R."/>
            <person name="Lauterbach L."/>
            <person name="Steele A.D."/>
            <person name="Gui C."/>
            <person name="Meng S."/>
            <person name="Li G."/>
            <person name="Viehrig K."/>
            <person name="Ye F."/>
            <person name="Su P."/>
            <person name="Kiefer A.F."/>
            <person name="Nichols A."/>
            <person name="Cepeda A.J."/>
            <person name="Yan W."/>
            <person name="Fan B."/>
            <person name="Jiang Y."/>
            <person name="Adhikari A."/>
            <person name="Zheng C.-J."/>
            <person name="Schuster L."/>
            <person name="Cowan T.M."/>
            <person name="Smanski M.J."/>
            <person name="Chevrette M.G."/>
            <person name="De Carvalho L.P.S."/>
            <person name="Shen B."/>
        </authorList>
    </citation>
    <scope>NUCLEOTIDE SEQUENCE [LARGE SCALE GENOMIC DNA]</scope>
    <source>
        <strain evidence="1 2">NPDC050545</strain>
    </source>
</reference>
<dbReference type="Proteomes" id="UP001612741">
    <property type="component" value="Unassembled WGS sequence"/>
</dbReference>
<name>A0ABW7ZCA3_9ACTN</name>
<evidence type="ECO:0000313" key="1">
    <source>
        <dbReference type="EMBL" id="MFI6505795.1"/>
    </source>
</evidence>
<comment type="caution">
    <text evidence="1">The sequence shown here is derived from an EMBL/GenBank/DDBJ whole genome shotgun (WGS) entry which is preliminary data.</text>
</comment>
<proteinExistence type="predicted"/>
<gene>
    <name evidence="1" type="ORF">ACIBG2_51040</name>
</gene>
<accession>A0ABW7ZCA3</accession>
<dbReference type="RefSeq" id="WP_397092185.1">
    <property type="nucleotide sequence ID" value="NZ_JBITGY010000023.1"/>
</dbReference>
<keyword evidence="2" id="KW-1185">Reference proteome</keyword>
<sequence>MTIIPEITMHPDLYLFVERVRGRELREEAARQRKARLAAPASVVGAFEERLGWALVRMGLRLVDHHAGRLGWSQSAPHR</sequence>
<evidence type="ECO:0000313" key="2">
    <source>
        <dbReference type="Proteomes" id="UP001612741"/>
    </source>
</evidence>
<dbReference type="EMBL" id="JBITGY010000023">
    <property type="protein sequence ID" value="MFI6505795.1"/>
    <property type="molecule type" value="Genomic_DNA"/>
</dbReference>
<protein>
    <submittedName>
        <fullName evidence="1">Uncharacterized protein</fullName>
    </submittedName>
</protein>